<gene>
    <name evidence="2" type="ORF">WAZ07_08115</name>
</gene>
<keyword evidence="3" id="KW-1185">Reference proteome</keyword>
<organism evidence="2 3">
    <name type="scientific">Bacillus bruguierae</name>
    <dbReference type="NCBI Taxonomy" id="3127667"/>
    <lineage>
        <taxon>Bacteria</taxon>
        <taxon>Bacillati</taxon>
        <taxon>Bacillota</taxon>
        <taxon>Bacilli</taxon>
        <taxon>Bacillales</taxon>
        <taxon>Bacillaceae</taxon>
        <taxon>Bacillus</taxon>
    </lineage>
</organism>
<dbReference type="Proteomes" id="UP001372526">
    <property type="component" value="Unassembled WGS sequence"/>
</dbReference>
<evidence type="ECO:0000313" key="2">
    <source>
        <dbReference type="EMBL" id="MEI4801292.1"/>
    </source>
</evidence>
<dbReference type="Pfam" id="PF06527">
    <property type="entry name" value="TniQ"/>
    <property type="match status" value="1"/>
</dbReference>
<name>A0ABU8FF25_9BACI</name>
<reference evidence="2 3" key="1">
    <citation type="submission" date="2024-01" db="EMBL/GenBank/DDBJ databases">
        <title>Seven novel Bacillus-like species.</title>
        <authorList>
            <person name="Liu G."/>
        </authorList>
    </citation>
    <scope>NUCLEOTIDE SEQUENCE [LARGE SCALE GENOMIC DNA]</scope>
    <source>
        <strain evidence="2 3">FJAT-51639</strain>
    </source>
</reference>
<feature type="domain" description="TniQ" evidence="1">
    <location>
        <begin position="17"/>
        <end position="158"/>
    </location>
</feature>
<protein>
    <submittedName>
        <fullName evidence="2">TniQ family protein</fullName>
    </submittedName>
</protein>
<dbReference type="InterPro" id="IPR009492">
    <property type="entry name" value="TniQ"/>
</dbReference>
<proteinExistence type="predicted"/>
<dbReference type="EMBL" id="JBAWSX010000003">
    <property type="protein sequence ID" value="MEI4801292.1"/>
    <property type="molecule type" value="Genomic_DNA"/>
</dbReference>
<evidence type="ECO:0000313" key="3">
    <source>
        <dbReference type="Proteomes" id="UP001372526"/>
    </source>
</evidence>
<sequence length="447" mass="52263">MFGELIRSRLYGLCPKRIGTPFGESLSSYLIRLAEAHTVCLGDLLAYEIAPVLGKTYLLNSIDRGGNRFYDGARTINGTEKNAKDMVTTLECLTGTKNLEMLTLSKFKEIFPVRNLIRKSLAWCPECLNELMEKDSLYYPLIWCMTAYNICTNHKIYLEEKCPTCNKLIPFLHRKSRTGICPYCQSQLFKPLNTLHLTDYKDYYISQSVENFFKDENKENKFRIYTLYENLFSILHGSFDGNIKQFANYIDVPKTTAWGWLNKEVIPPLNKVLEVAYTLKIPAQVLYTEHKKIQITPNVLVGNINRATQKKEKFILSNEEVRTYLSETEKEQFGVKAIIDIAKDLKCSTKFLYTNFPEECKKISERNYQIKTEEKSLYLSTLKEQIQEVCYNYFSQGVFPTRKLLEEELNLPFLFKNRPMKEYFYQVRVELEKQFIIPKGRIYVTRG</sequence>
<accession>A0ABU8FF25</accession>
<evidence type="ECO:0000259" key="1">
    <source>
        <dbReference type="Pfam" id="PF06527"/>
    </source>
</evidence>
<comment type="caution">
    <text evidence="2">The sequence shown here is derived from an EMBL/GenBank/DDBJ whole genome shotgun (WGS) entry which is preliminary data.</text>
</comment>
<dbReference type="RefSeq" id="WP_336472023.1">
    <property type="nucleotide sequence ID" value="NZ_JBAWSX010000003.1"/>
</dbReference>